<organism evidence="2 3">
    <name type="scientific">Tanacetum coccineum</name>
    <dbReference type="NCBI Taxonomy" id="301880"/>
    <lineage>
        <taxon>Eukaryota</taxon>
        <taxon>Viridiplantae</taxon>
        <taxon>Streptophyta</taxon>
        <taxon>Embryophyta</taxon>
        <taxon>Tracheophyta</taxon>
        <taxon>Spermatophyta</taxon>
        <taxon>Magnoliopsida</taxon>
        <taxon>eudicotyledons</taxon>
        <taxon>Gunneridae</taxon>
        <taxon>Pentapetalae</taxon>
        <taxon>asterids</taxon>
        <taxon>campanulids</taxon>
        <taxon>Asterales</taxon>
        <taxon>Asteraceae</taxon>
        <taxon>Asteroideae</taxon>
        <taxon>Anthemideae</taxon>
        <taxon>Anthemidinae</taxon>
        <taxon>Tanacetum</taxon>
    </lineage>
</organism>
<feature type="domain" description="BAH" evidence="1">
    <location>
        <begin position="1"/>
        <end position="108"/>
    </location>
</feature>
<dbReference type="EMBL" id="BQNB010013904">
    <property type="protein sequence ID" value="GJT21624.1"/>
    <property type="molecule type" value="Genomic_DNA"/>
</dbReference>
<dbReference type="InterPro" id="IPR001025">
    <property type="entry name" value="BAH_dom"/>
</dbReference>
<evidence type="ECO:0000313" key="3">
    <source>
        <dbReference type="Proteomes" id="UP001151760"/>
    </source>
</evidence>
<name>A0ABQ5C9C4_9ASTR</name>
<sequence length="127" mass="14873">MRSPDESKPSYIAKVVEIYENNIIHHHVTVRVQWYYWPEEVVGGRRKFHGVKEVFISDHFDVQSVDTIEGTCRVYGFKGYTKLDRVGDDEYFCRFEYASGKGEFIPDSVVIDWFHPACIDMNVDEAK</sequence>
<evidence type="ECO:0000313" key="2">
    <source>
        <dbReference type="EMBL" id="GJT21624.1"/>
    </source>
</evidence>
<reference evidence="2" key="2">
    <citation type="submission" date="2022-01" db="EMBL/GenBank/DDBJ databases">
        <authorList>
            <person name="Yamashiro T."/>
            <person name="Shiraishi A."/>
            <person name="Satake H."/>
            <person name="Nakayama K."/>
        </authorList>
    </citation>
    <scope>NUCLEOTIDE SEQUENCE</scope>
</reference>
<dbReference type="SMART" id="SM00439">
    <property type="entry name" value="BAH"/>
    <property type="match status" value="1"/>
</dbReference>
<dbReference type="Pfam" id="PF01426">
    <property type="entry name" value="BAH"/>
    <property type="match status" value="1"/>
</dbReference>
<accession>A0ABQ5C9C4</accession>
<dbReference type="InterPro" id="IPR043151">
    <property type="entry name" value="BAH_sf"/>
</dbReference>
<dbReference type="PROSITE" id="PS51038">
    <property type="entry name" value="BAH"/>
    <property type="match status" value="1"/>
</dbReference>
<comment type="caution">
    <text evidence="2">The sequence shown here is derived from an EMBL/GenBank/DDBJ whole genome shotgun (WGS) entry which is preliminary data.</text>
</comment>
<proteinExistence type="predicted"/>
<dbReference type="PANTHER" id="PTHR46364">
    <property type="entry name" value="OS08G0421900 PROTEIN"/>
    <property type="match status" value="1"/>
</dbReference>
<keyword evidence="3" id="KW-1185">Reference proteome</keyword>
<dbReference type="Proteomes" id="UP001151760">
    <property type="component" value="Unassembled WGS sequence"/>
</dbReference>
<reference evidence="2" key="1">
    <citation type="journal article" date="2022" name="Int. J. Mol. Sci.">
        <title>Draft Genome of Tanacetum Coccineum: Genomic Comparison of Closely Related Tanacetum-Family Plants.</title>
        <authorList>
            <person name="Yamashiro T."/>
            <person name="Shiraishi A."/>
            <person name="Nakayama K."/>
            <person name="Satake H."/>
        </authorList>
    </citation>
    <scope>NUCLEOTIDE SEQUENCE</scope>
</reference>
<dbReference type="Gene3D" id="2.30.30.490">
    <property type="match status" value="1"/>
</dbReference>
<gene>
    <name evidence="2" type="ORF">Tco_0891561</name>
</gene>
<protein>
    <submittedName>
        <fullName evidence="2">Chromatin remodeling protein SHL-like protein isoform X2</fullName>
    </submittedName>
</protein>
<evidence type="ECO:0000259" key="1">
    <source>
        <dbReference type="PROSITE" id="PS51038"/>
    </source>
</evidence>